<feature type="compositionally biased region" description="Low complexity" evidence="1">
    <location>
        <begin position="354"/>
        <end position="394"/>
    </location>
</feature>
<feature type="compositionally biased region" description="Basic residues" evidence="1">
    <location>
        <begin position="416"/>
        <end position="429"/>
    </location>
</feature>
<dbReference type="EMBL" id="BRXU01000014">
    <property type="protein sequence ID" value="GLC55860.1"/>
    <property type="molecule type" value="Genomic_DNA"/>
</dbReference>
<organism evidence="2 3">
    <name type="scientific">Pleodorina starrii</name>
    <dbReference type="NCBI Taxonomy" id="330485"/>
    <lineage>
        <taxon>Eukaryota</taxon>
        <taxon>Viridiplantae</taxon>
        <taxon>Chlorophyta</taxon>
        <taxon>core chlorophytes</taxon>
        <taxon>Chlorophyceae</taxon>
        <taxon>CS clade</taxon>
        <taxon>Chlamydomonadales</taxon>
        <taxon>Volvocaceae</taxon>
        <taxon>Pleodorina</taxon>
    </lineage>
</organism>
<gene>
    <name evidence="2" type="primary">PLEST010019</name>
    <name evidence="2" type="ORF">PLESTB_001036700</name>
</gene>
<dbReference type="AlphaFoldDB" id="A0A9W6F4U7"/>
<feature type="compositionally biased region" description="Low complexity" evidence="1">
    <location>
        <begin position="81"/>
        <end position="158"/>
    </location>
</feature>
<reference evidence="2 3" key="1">
    <citation type="journal article" date="2023" name="Commun. Biol.">
        <title>Reorganization of the ancestral sex-determining regions during the evolution of trioecy in Pleodorina starrii.</title>
        <authorList>
            <person name="Takahashi K."/>
            <person name="Suzuki S."/>
            <person name="Kawai-Toyooka H."/>
            <person name="Yamamoto K."/>
            <person name="Hamaji T."/>
            <person name="Ootsuki R."/>
            <person name="Yamaguchi H."/>
            <person name="Kawachi M."/>
            <person name="Higashiyama T."/>
            <person name="Nozaki H."/>
        </authorList>
    </citation>
    <scope>NUCLEOTIDE SEQUENCE [LARGE SCALE GENOMIC DNA]</scope>
    <source>
        <strain evidence="2 3">NIES-4479</strain>
    </source>
</reference>
<name>A0A9W6F4U7_9CHLO</name>
<protein>
    <submittedName>
        <fullName evidence="2">Uncharacterized protein</fullName>
    </submittedName>
</protein>
<keyword evidence="3" id="KW-1185">Reference proteome</keyword>
<feature type="region of interest" description="Disordered" evidence="1">
    <location>
        <begin position="70"/>
        <end position="225"/>
    </location>
</feature>
<feature type="compositionally biased region" description="Low complexity" evidence="1">
    <location>
        <begin position="177"/>
        <end position="215"/>
    </location>
</feature>
<accession>A0A9W6F4U7</accession>
<feature type="region of interest" description="Disordered" evidence="1">
    <location>
        <begin position="340"/>
        <end position="449"/>
    </location>
</feature>
<feature type="region of interest" description="Disordered" evidence="1">
    <location>
        <begin position="293"/>
        <end position="322"/>
    </location>
</feature>
<feature type="compositionally biased region" description="Gly residues" evidence="1">
    <location>
        <begin position="401"/>
        <end position="410"/>
    </location>
</feature>
<proteinExistence type="predicted"/>
<evidence type="ECO:0000256" key="1">
    <source>
        <dbReference type="SAM" id="MobiDB-lite"/>
    </source>
</evidence>
<sequence>MSVRWQKANWIETLDGLPGLNLEEKARARVIILTKPREDRDLYFEGTYAEAAATIRALLRETPVTAVNAATGTSSVRRRPSSAASVPAPAPPDAEAASAALASSSTAPAAAASSTAAGRAPRGSAPAAKPIIRTATTAPTAPTTTTTAAPPSGPTGTTMGSINAAALSRANGTHAGTSPAPAAAPSTRSSSRPRTAAPKPTTTSTSAAPASAAPPGNRDLVSSGSRVRWATDSVLEVAAAPPPPGPPPLGGWARWERSAGAIGVPAPAPAQSDLGMPHWSVIWARAMGGINNLTQRPTTGADFASPSSSSSSSSSYSPTPRASDAGLVLTFHPTLSFGLNPKPAPTAAKGRSQAGGHTTTAAAAAAARSRGAGGRHSAAHTTITTTPSYDTTETWGQPRAAGGGGGGGASSSGRSNPRHSYSHNSHSHYHHPDHGPASRTSHRYNNGYSHSHDPYASPFSSPDAFDLACAPSALSTSAAGRRPPAAALLVHAAANVRHLGSLPSAFRAAHLRSSQPGDVYCRTVRKVVESNGAGRTVQRRTRFVMVVDIHEGSTAVLVKVRTKELGPRRSVRSCDEGGGGGGGSSVQCYVAEVVPDPADDLDEVLARLDRREVRVADILMWTEAPAGWGLWDGSPQESSVLFERA</sequence>
<comment type="caution">
    <text evidence="2">The sequence shown here is derived from an EMBL/GenBank/DDBJ whole genome shotgun (WGS) entry which is preliminary data.</text>
</comment>
<feature type="compositionally biased region" description="Low complexity" evidence="1">
    <location>
        <begin position="305"/>
        <end position="318"/>
    </location>
</feature>
<evidence type="ECO:0000313" key="2">
    <source>
        <dbReference type="EMBL" id="GLC55860.1"/>
    </source>
</evidence>
<evidence type="ECO:0000313" key="3">
    <source>
        <dbReference type="Proteomes" id="UP001165080"/>
    </source>
</evidence>
<dbReference type="Proteomes" id="UP001165080">
    <property type="component" value="Unassembled WGS sequence"/>
</dbReference>